<dbReference type="GO" id="GO:0044780">
    <property type="term" value="P:bacterial-type flagellum assembly"/>
    <property type="evidence" value="ECO:0007669"/>
    <property type="project" value="UniProtKB-UniRule"/>
</dbReference>
<accession>A0A7T7XKU7</accession>
<keyword evidence="11" id="KW-0969">Cilium</keyword>
<evidence type="ECO:0000256" key="10">
    <source>
        <dbReference type="RuleBase" id="RU362071"/>
    </source>
</evidence>
<dbReference type="PANTHER" id="PTHR30065:SF1">
    <property type="entry name" value="SURFACE PRESENTATION OF ANTIGENS PROTEIN SPAR"/>
    <property type="match status" value="1"/>
</dbReference>
<evidence type="ECO:0000313" key="11">
    <source>
        <dbReference type="EMBL" id="QQO08244.1"/>
    </source>
</evidence>
<keyword evidence="6 10" id="KW-1133">Transmembrane helix</keyword>
<gene>
    <name evidence="11" type="primary">fliR</name>
    <name evidence="11" type="ORF">JFL75_15075</name>
</gene>
<comment type="subcellular location">
    <subcellularLocation>
        <location evidence="10">Cell membrane</location>
        <topology evidence="10">Multi-pass membrane protein</topology>
    </subcellularLocation>
    <subcellularLocation>
        <location evidence="10">Bacterial flagellum basal body</location>
    </subcellularLocation>
</comment>
<keyword evidence="8 10" id="KW-0975">Bacterial flagellum</keyword>
<evidence type="ECO:0000256" key="4">
    <source>
        <dbReference type="ARBA" id="ARBA00022475"/>
    </source>
</evidence>
<feature type="transmembrane region" description="Helical" evidence="10">
    <location>
        <begin position="68"/>
        <end position="93"/>
    </location>
</feature>
<dbReference type="KEGG" id="bhc:JFL75_15075"/>
<keyword evidence="4 10" id="KW-1003">Cell membrane</keyword>
<keyword evidence="5 10" id="KW-0812">Transmembrane</keyword>
<dbReference type="PANTHER" id="PTHR30065">
    <property type="entry name" value="FLAGELLAR BIOSYNTHETIC PROTEIN FLIR"/>
    <property type="match status" value="1"/>
</dbReference>
<dbReference type="Proteomes" id="UP000595917">
    <property type="component" value="Chromosome"/>
</dbReference>
<dbReference type="RefSeq" id="WP_215625550.1">
    <property type="nucleotide sequence ID" value="NZ_CP067089.2"/>
</dbReference>
<evidence type="ECO:0000256" key="7">
    <source>
        <dbReference type="ARBA" id="ARBA00023136"/>
    </source>
</evidence>
<dbReference type="PRINTS" id="PR00953">
    <property type="entry name" value="TYPE3IMRPROT"/>
</dbReference>
<evidence type="ECO:0000256" key="2">
    <source>
        <dbReference type="ARBA" id="ARBA00009772"/>
    </source>
</evidence>
<evidence type="ECO:0000256" key="1">
    <source>
        <dbReference type="ARBA" id="ARBA00002578"/>
    </source>
</evidence>
<proteinExistence type="inferred from homology"/>
<comment type="caution">
    <text evidence="10">Lacks conserved residue(s) required for the propagation of feature annotation.</text>
</comment>
<keyword evidence="11" id="KW-0966">Cell projection</keyword>
<dbReference type="GO" id="GO:0009425">
    <property type="term" value="C:bacterial-type flagellum basal body"/>
    <property type="evidence" value="ECO:0007669"/>
    <property type="project" value="UniProtKB-SubCell"/>
</dbReference>
<dbReference type="InterPro" id="IPR006303">
    <property type="entry name" value="FliR"/>
</dbReference>
<dbReference type="GO" id="GO:0005886">
    <property type="term" value="C:plasma membrane"/>
    <property type="evidence" value="ECO:0007669"/>
    <property type="project" value="UniProtKB-SubCell"/>
</dbReference>
<evidence type="ECO:0000256" key="3">
    <source>
        <dbReference type="ARBA" id="ARBA00021717"/>
    </source>
</evidence>
<dbReference type="GO" id="GO:0006605">
    <property type="term" value="P:protein targeting"/>
    <property type="evidence" value="ECO:0007669"/>
    <property type="project" value="UniProtKB-UniRule"/>
</dbReference>
<reference evidence="11" key="1">
    <citation type="submission" date="2021-01" db="EMBL/GenBank/DDBJ databases">
        <title>Description of Breznakiella homolactica.</title>
        <authorList>
            <person name="Song Y."/>
            <person name="Brune A."/>
        </authorList>
    </citation>
    <scope>NUCLEOTIDE SEQUENCE</scope>
    <source>
        <strain evidence="11">RmG30</strain>
    </source>
</reference>
<evidence type="ECO:0000256" key="6">
    <source>
        <dbReference type="ARBA" id="ARBA00022989"/>
    </source>
</evidence>
<name>A0A7T7XKU7_9SPIR</name>
<evidence type="ECO:0000313" key="12">
    <source>
        <dbReference type="Proteomes" id="UP000595917"/>
    </source>
</evidence>
<keyword evidence="7 10" id="KW-0472">Membrane</keyword>
<dbReference type="EMBL" id="CP067089">
    <property type="protein sequence ID" value="QQO08244.1"/>
    <property type="molecule type" value="Genomic_DNA"/>
</dbReference>
<evidence type="ECO:0000256" key="9">
    <source>
        <dbReference type="NCBIfam" id="TIGR01400"/>
    </source>
</evidence>
<feature type="transmembrane region" description="Helical" evidence="10">
    <location>
        <begin position="37"/>
        <end position="56"/>
    </location>
</feature>
<comment type="similarity">
    <text evidence="2 10">Belongs to the FliR/MopE/SpaR family.</text>
</comment>
<evidence type="ECO:0000256" key="5">
    <source>
        <dbReference type="ARBA" id="ARBA00022692"/>
    </source>
</evidence>
<feature type="transmembrane region" description="Helical" evidence="10">
    <location>
        <begin position="179"/>
        <end position="198"/>
    </location>
</feature>
<dbReference type="AlphaFoldDB" id="A0A7T7XKU7"/>
<keyword evidence="12" id="KW-1185">Reference proteome</keyword>
<feature type="transmembrane region" description="Helical" evidence="10">
    <location>
        <begin position="218"/>
        <end position="240"/>
    </location>
</feature>
<dbReference type="NCBIfam" id="TIGR01400">
    <property type="entry name" value="fliR"/>
    <property type="match status" value="1"/>
</dbReference>
<dbReference type="Pfam" id="PF01311">
    <property type="entry name" value="Bac_export_1"/>
    <property type="match status" value="1"/>
</dbReference>
<dbReference type="InterPro" id="IPR002010">
    <property type="entry name" value="T3SS_IM_R"/>
</dbReference>
<comment type="function">
    <text evidence="1 10">Role in flagellar biosynthesis.</text>
</comment>
<protein>
    <recommendedName>
        <fullName evidence="3 9">Flagellar biosynthetic protein FliR</fullName>
    </recommendedName>
</protein>
<sequence>MLDEILSYAPAFLLIAVRALAMVETAPLLSSDAIPQVAKISLAGFAAYAAFPTALVSGWNIEPYGLTFVLLVIGEAIIGIIIGFFMTIIFSAFSTAGQFFSLQMGFGASETFDPLAQIENPLMGQYLNLVAMLTFITLGGFRELFLGGFWRSLQTISVYSLIDGREPVVSMLVGGLSRLFLDAMIISMPILGTLFLTSLSTGLISKAAPQINILTEGFPISITVAFVLILATMPFMVEAFSRVIDDGFRSLETLFIRIGDQIGGAA</sequence>
<keyword evidence="11" id="KW-0282">Flagellum</keyword>
<evidence type="ECO:0000256" key="8">
    <source>
        <dbReference type="ARBA" id="ARBA00023143"/>
    </source>
</evidence>
<organism evidence="11 12">
    <name type="scientific">Breznakiella homolactica</name>
    <dbReference type="NCBI Taxonomy" id="2798577"/>
    <lineage>
        <taxon>Bacteria</taxon>
        <taxon>Pseudomonadati</taxon>
        <taxon>Spirochaetota</taxon>
        <taxon>Spirochaetia</taxon>
        <taxon>Spirochaetales</taxon>
        <taxon>Breznakiellaceae</taxon>
        <taxon>Breznakiella</taxon>
    </lineage>
</organism>